<evidence type="ECO:0000256" key="4">
    <source>
        <dbReference type="ARBA" id="ARBA00022475"/>
    </source>
</evidence>
<evidence type="ECO:0000256" key="5">
    <source>
        <dbReference type="ARBA" id="ARBA00022692"/>
    </source>
</evidence>
<evidence type="ECO:0000313" key="10">
    <source>
        <dbReference type="EMBL" id="GAA1225859.1"/>
    </source>
</evidence>
<gene>
    <name evidence="10" type="ORF">GCM10009665_15450</name>
</gene>
<dbReference type="InterPro" id="IPR051629">
    <property type="entry name" value="Sulfite_efflux_TDT"/>
</dbReference>
<dbReference type="EMBL" id="BAAALF010000016">
    <property type="protein sequence ID" value="GAA1225859.1"/>
    <property type="molecule type" value="Genomic_DNA"/>
</dbReference>
<evidence type="ECO:0000256" key="7">
    <source>
        <dbReference type="ARBA" id="ARBA00023136"/>
    </source>
</evidence>
<keyword evidence="5 9" id="KW-0812">Transmembrane</keyword>
<dbReference type="PANTHER" id="PTHR31686:SF1">
    <property type="entry name" value="SULFITE EFFLUX PUMP SSU1"/>
    <property type="match status" value="1"/>
</dbReference>
<proteinExistence type="inferred from homology"/>
<dbReference type="Gene3D" id="1.50.10.150">
    <property type="entry name" value="Voltage-dependent anion channel"/>
    <property type="match status" value="1"/>
</dbReference>
<comment type="caution">
    <text evidence="10">The sequence shown here is derived from an EMBL/GenBank/DDBJ whole genome shotgun (WGS) entry which is preliminary data.</text>
</comment>
<feature type="transmembrane region" description="Helical" evidence="9">
    <location>
        <begin position="225"/>
        <end position="252"/>
    </location>
</feature>
<evidence type="ECO:0000256" key="1">
    <source>
        <dbReference type="ARBA" id="ARBA00004651"/>
    </source>
</evidence>
<comment type="similarity">
    <text evidence="2">Belongs to the tellurite-resistance/dicarboxylate transporter (TDT) family.</text>
</comment>
<evidence type="ECO:0000256" key="2">
    <source>
        <dbReference type="ARBA" id="ARBA00008566"/>
    </source>
</evidence>
<evidence type="ECO:0000313" key="11">
    <source>
        <dbReference type="Proteomes" id="UP001500037"/>
    </source>
</evidence>
<feature type="transmembrane region" description="Helical" evidence="9">
    <location>
        <begin position="297"/>
        <end position="322"/>
    </location>
</feature>
<accession>A0ABN1W1Z0</accession>
<dbReference type="Proteomes" id="UP001500037">
    <property type="component" value="Unassembled WGS sequence"/>
</dbReference>
<evidence type="ECO:0000256" key="9">
    <source>
        <dbReference type="SAM" id="Phobius"/>
    </source>
</evidence>
<feature type="transmembrane region" description="Helical" evidence="9">
    <location>
        <begin position="57"/>
        <end position="76"/>
    </location>
</feature>
<dbReference type="InterPro" id="IPR038665">
    <property type="entry name" value="Voltage-dep_anion_channel_sf"/>
</dbReference>
<keyword evidence="6 9" id="KW-1133">Transmembrane helix</keyword>
<feature type="transmembrane region" description="Helical" evidence="9">
    <location>
        <begin position="126"/>
        <end position="150"/>
    </location>
</feature>
<feature type="transmembrane region" description="Helical" evidence="9">
    <location>
        <begin position="334"/>
        <end position="355"/>
    </location>
</feature>
<feature type="transmembrane region" description="Helical" evidence="9">
    <location>
        <begin position="162"/>
        <end position="182"/>
    </location>
</feature>
<evidence type="ECO:0000256" key="6">
    <source>
        <dbReference type="ARBA" id="ARBA00022989"/>
    </source>
</evidence>
<comment type="subcellular location">
    <subcellularLocation>
        <location evidence="1">Cell membrane</location>
        <topology evidence="1">Multi-pass membrane protein</topology>
    </subcellularLocation>
</comment>
<keyword evidence="7 9" id="KW-0472">Membrane</keyword>
<dbReference type="CDD" id="cd09320">
    <property type="entry name" value="TDT_like_2"/>
    <property type="match status" value="1"/>
</dbReference>
<evidence type="ECO:0000256" key="3">
    <source>
        <dbReference type="ARBA" id="ARBA00022448"/>
    </source>
</evidence>
<dbReference type="PANTHER" id="PTHR31686">
    <property type="match status" value="1"/>
</dbReference>
<protein>
    <submittedName>
        <fullName evidence="10">TDT family transporter</fullName>
    </submittedName>
</protein>
<dbReference type="InterPro" id="IPR004695">
    <property type="entry name" value="SLAC1/Mae1/Ssu1/TehA"/>
</dbReference>
<dbReference type="Pfam" id="PF03595">
    <property type="entry name" value="SLAC1"/>
    <property type="match status" value="1"/>
</dbReference>
<feature type="compositionally biased region" description="Pro residues" evidence="8">
    <location>
        <begin position="1"/>
        <end position="18"/>
    </location>
</feature>
<feature type="transmembrane region" description="Helical" evidence="9">
    <location>
        <begin position="361"/>
        <end position="384"/>
    </location>
</feature>
<dbReference type="RefSeq" id="WP_344440477.1">
    <property type="nucleotide sequence ID" value="NZ_BAAALF010000016.1"/>
</dbReference>
<evidence type="ECO:0000256" key="8">
    <source>
        <dbReference type="SAM" id="MobiDB-lite"/>
    </source>
</evidence>
<sequence>MVTPTAPHPAAPPAPVVPRPAATRPTARAAGRWGLRRLTLGRPALGRLDLGQLGPNWYAAVMGTAIVANGAVALPYPVPGRQAFAEVLWVLALAALVVLVGARLVHLTRHRAAARAQLLDDPATAVFYGCPPMALLAVGYGTLVIGSRLIGTGPALAVDLVLWTVGTLYAVLVAAGIPYLMITRHDLSALRANPTWLLPVVAPMVAAALGPALVTHLPAGLRPALFYGCYGLFGASLLAVLAVLPVVLAGLLHSGPLGVLLMPSLFLVLGPLGQSTTAVNQLADASRSAAPALAGPALGFAVLFGVAAIGFALLWLLVAGAANLRALRSGRLPFALTWWAFTFPVGTCVTGAAALARHTGFAGFGVLAVALYALLLTAWSVAAVRTLAALAGGRLLRAAG</sequence>
<reference evidence="10 11" key="1">
    <citation type="journal article" date="2019" name="Int. J. Syst. Evol. Microbiol.">
        <title>The Global Catalogue of Microorganisms (GCM) 10K type strain sequencing project: providing services to taxonomists for standard genome sequencing and annotation.</title>
        <authorList>
            <consortium name="The Broad Institute Genomics Platform"/>
            <consortium name="The Broad Institute Genome Sequencing Center for Infectious Disease"/>
            <person name="Wu L."/>
            <person name="Ma J."/>
        </authorList>
    </citation>
    <scope>NUCLEOTIDE SEQUENCE [LARGE SCALE GENOMIC DNA]</scope>
    <source>
        <strain evidence="10 11">JCM 13004</strain>
    </source>
</reference>
<name>A0ABN1W1Z0_9ACTN</name>
<keyword evidence="11" id="KW-1185">Reference proteome</keyword>
<feature type="region of interest" description="Disordered" evidence="8">
    <location>
        <begin position="1"/>
        <end position="25"/>
    </location>
</feature>
<keyword evidence="3" id="KW-0813">Transport</keyword>
<organism evidence="10 11">
    <name type="scientific">Kitasatospora nipponensis</name>
    <dbReference type="NCBI Taxonomy" id="258049"/>
    <lineage>
        <taxon>Bacteria</taxon>
        <taxon>Bacillati</taxon>
        <taxon>Actinomycetota</taxon>
        <taxon>Actinomycetes</taxon>
        <taxon>Kitasatosporales</taxon>
        <taxon>Streptomycetaceae</taxon>
        <taxon>Kitasatospora</taxon>
    </lineage>
</organism>
<feature type="transmembrane region" description="Helical" evidence="9">
    <location>
        <begin position="194"/>
        <end position="213"/>
    </location>
</feature>
<feature type="transmembrane region" description="Helical" evidence="9">
    <location>
        <begin position="259"/>
        <end position="277"/>
    </location>
</feature>
<keyword evidence="4" id="KW-1003">Cell membrane</keyword>
<feature type="transmembrane region" description="Helical" evidence="9">
    <location>
        <begin position="88"/>
        <end position="105"/>
    </location>
</feature>